<protein>
    <submittedName>
        <fullName evidence="1">Uncharacterized protein</fullName>
    </submittedName>
</protein>
<evidence type="ECO:0000313" key="2">
    <source>
        <dbReference type="Proteomes" id="UP001596283"/>
    </source>
</evidence>
<proteinExistence type="predicted"/>
<name>A0ABW1TL58_9LACO</name>
<comment type="caution">
    <text evidence="1">The sequence shown here is derived from an EMBL/GenBank/DDBJ whole genome shotgun (WGS) entry which is preliminary data.</text>
</comment>
<evidence type="ECO:0000313" key="1">
    <source>
        <dbReference type="EMBL" id="MFC6261940.1"/>
    </source>
</evidence>
<dbReference type="Proteomes" id="UP001596283">
    <property type="component" value="Unassembled WGS sequence"/>
</dbReference>
<sequence>MSQDDHFYRQTQNLSTFWKRKDLDRVESIGLWAVEEGNWYPAIFQVLAMLYRKQHRLEEEAKILKIGIERNKRNPGVARRDFIKRLERVNELIASSNK</sequence>
<accession>A0ABW1TL58</accession>
<gene>
    <name evidence="1" type="ORF">ACFP1C_13510</name>
</gene>
<dbReference type="RefSeq" id="WP_125686042.1">
    <property type="nucleotide sequence ID" value="NZ_JBHSSI010000094.1"/>
</dbReference>
<dbReference type="EMBL" id="JBHSSI010000094">
    <property type="protein sequence ID" value="MFC6261940.1"/>
    <property type="molecule type" value="Genomic_DNA"/>
</dbReference>
<keyword evidence="2" id="KW-1185">Reference proteome</keyword>
<organism evidence="1 2">
    <name type="scientific">Levilactobacillus fujinensis</name>
    <dbReference type="NCBI Taxonomy" id="2486024"/>
    <lineage>
        <taxon>Bacteria</taxon>
        <taxon>Bacillati</taxon>
        <taxon>Bacillota</taxon>
        <taxon>Bacilli</taxon>
        <taxon>Lactobacillales</taxon>
        <taxon>Lactobacillaceae</taxon>
        <taxon>Levilactobacillus</taxon>
    </lineage>
</organism>
<reference evidence="2" key="1">
    <citation type="journal article" date="2019" name="Int. J. Syst. Evol. Microbiol.">
        <title>The Global Catalogue of Microorganisms (GCM) 10K type strain sequencing project: providing services to taxonomists for standard genome sequencing and annotation.</title>
        <authorList>
            <consortium name="The Broad Institute Genomics Platform"/>
            <consortium name="The Broad Institute Genome Sequencing Center for Infectious Disease"/>
            <person name="Wu L."/>
            <person name="Ma J."/>
        </authorList>
    </citation>
    <scope>NUCLEOTIDE SEQUENCE [LARGE SCALE GENOMIC DNA]</scope>
    <source>
        <strain evidence="2">CCM 8908</strain>
    </source>
</reference>